<keyword evidence="2" id="KW-0812">Transmembrane</keyword>
<evidence type="ECO:0000256" key="1">
    <source>
        <dbReference type="SAM" id="MobiDB-lite"/>
    </source>
</evidence>
<keyword evidence="2" id="KW-0472">Membrane</keyword>
<keyword evidence="5" id="KW-1185">Reference proteome</keyword>
<keyword evidence="3" id="KW-0732">Signal</keyword>
<feature type="chain" id="PRO_5046235764" description="LPXTG cell wall anchor domain-containing protein" evidence="3">
    <location>
        <begin position="29"/>
        <end position="94"/>
    </location>
</feature>
<dbReference type="RefSeq" id="WP_311675896.1">
    <property type="nucleotide sequence ID" value="NZ_JAVREQ010000034.1"/>
</dbReference>
<accession>A0ABU2P1I1</accession>
<evidence type="ECO:0000256" key="2">
    <source>
        <dbReference type="SAM" id="Phobius"/>
    </source>
</evidence>
<organism evidence="4 5">
    <name type="scientific">Streptomyces hazeniae</name>
    <dbReference type="NCBI Taxonomy" id="3075538"/>
    <lineage>
        <taxon>Bacteria</taxon>
        <taxon>Bacillati</taxon>
        <taxon>Actinomycetota</taxon>
        <taxon>Actinomycetes</taxon>
        <taxon>Kitasatosporales</taxon>
        <taxon>Streptomycetaceae</taxon>
        <taxon>Streptomyces</taxon>
    </lineage>
</organism>
<evidence type="ECO:0000256" key="3">
    <source>
        <dbReference type="SAM" id="SignalP"/>
    </source>
</evidence>
<gene>
    <name evidence="4" type="ORF">RM572_26420</name>
</gene>
<evidence type="ECO:0000313" key="4">
    <source>
        <dbReference type="EMBL" id="MDT0382298.1"/>
    </source>
</evidence>
<dbReference type="Proteomes" id="UP001183414">
    <property type="component" value="Unassembled WGS sequence"/>
</dbReference>
<feature type="region of interest" description="Disordered" evidence="1">
    <location>
        <begin position="24"/>
        <end position="57"/>
    </location>
</feature>
<evidence type="ECO:0000313" key="5">
    <source>
        <dbReference type="Proteomes" id="UP001183414"/>
    </source>
</evidence>
<evidence type="ECO:0008006" key="6">
    <source>
        <dbReference type="Google" id="ProtNLM"/>
    </source>
</evidence>
<proteinExistence type="predicted"/>
<feature type="signal peptide" evidence="3">
    <location>
        <begin position="1"/>
        <end position="28"/>
    </location>
</feature>
<feature type="transmembrane region" description="Helical" evidence="2">
    <location>
        <begin position="60"/>
        <end position="79"/>
    </location>
</feature>
<sequence>MCVRPARLLINAVATAVALLAGAPTAQAQPHGSPPDTKLSAEEAFSATQSAEARPDGSSWLHGAAGLLLAGGIGALFVLRPPDAAQHHDDTHSG</sequence>
<protein>
    <recommendedName>
        <fullName evidence="6">LPXTG cell wall anchor domain-containing protein</fullName>
    </recommendedName>
</protein>
<keyword evidence="2" id="KW-1133">Transmembrane helix</keyword>
<name>A0ABU2P1I1_9ACTN</name>
<dbReference type="EMBL" id="JAVREQ010000034">
    <property type="protein sequence ID" value="MDT0382298.1"/>
    <property type="molecule type" value="Genomic_DNA"/>
</dbReference>
<comment type="caution">
    <text evidence="4">The sequence shown here is derived from an EMBL/GenBank/DDBJ whole genome shotgun (WGS) entry which is preliminary data.</text>
</comment>
<reference evidence="5" key="1">
    <citation type="submission" date="2023-07" db="EMBL/GenBank/DDBJ databases">
        <title>30 novel species of actinomycetes from the DSMZ collection.</title>
        <authorList>
            <person name="Nouioui I."/>
        </authorList>
    </citation>
    <scope>NUCLEOTIDE SEQUENCE [LARGE SCALE GENOMIC DNA]</scope>
    <source>
        <strain evidence="5">DSM 42041</strain>
    </source>
</reference>